<dbReference type="AlphaFoldDB" id="A0A7W9FV13"/>
<accession>A0A7W9FV13</accession>
<gene>
    <name evidence="1" type="ORF">HNP47_002089</name>
</gene>
<dbReference type="EMBL" id="JACHLJ010000002">
    <property type="protein sequence ID" value="MBB5772085.1"/>
    <property type="molecule type" value="Genomic_DNA"/>
</dbReference>
<evidence type="ECO:0000313" key="1">
    <source>
        <dbReference type="EMBL" id="MBB5772085.1"/>
    </source>
</evidence>
<dbReference type="Proteomes" id="UP000556201">
    <property type="component" value="Unassembled WGS sequence"/>
</dbReference>
<name>A0A7W9FV13_BREVE</name>
<reference evidence="1 2" key="1">
    <citation type="submission" date="2020-08" db="EMBL/GenBank/DDBJ databases">
        <title>Functional genomics of gut bacteria from endangered species of beetles.</title>
        <authorList>
            <person name="Carlos-Shanley C."/>
        </authorList>
    </citation>
    <scope>NUCLEOTIDE SEQUENCE [LARGE SCALE GENOMIC DNA]</scope>
    <source>
        <strain evidence="1 2">S00192</strain>
    </source>
</reference>
<comment type="caution">
    <text evidence="1">The sequence shown here is derived from an EMBL/GenBank/DDBJ whole genome shotgun (WGS) entry which is preliminary data.</text>
</comment>
<evidence type="ECO:0000313" key="2">
    <source>
        <dbReference type="Proteomes" id="UP000556201"/>
    </source>
</evidence>
<sequence length="274" mass="29693">MTQHKAGWADLGDDLNLGRADDLSWSLGYASWGDPDPRLSLASDLNGVTSPNLPLDQSWSVIFAACVLRGWRPKDEQASEKIGEFLPSSEGIEGRRISNLAAVLEASLDPRLETSPPISGSRWPRVDPRGTLSWALGPEARDLVDLPDAIETIGRNLAAGSGSGASAKVAAVPRKDLGEFRSKSANALFTMFLAMSYARSDLTTAEAVDAYLDDIHLELREAVATDGRDEFQRSVIRKALQIPPGQFRQIIANAQQLYTSKANPLTKARRKPGV</sequence>
<proteinExistence type="predicted"/>
<dbReference type="RefSeq" id="WP_184279489.1">
    <property type="nucleotide sequence ID" value="NZ_JACHLJ010000002.1"/>
</dbReference>
<protein>
    <submittedName>
        <fullName evidence="1">Uncharacterized protein</fullName>
    </submittedName>
</protein>
<organism evidence="1 2">
    <name type="scientific">Brevundimonas vesicularis</name>
    <name type="common">Pseudomonas vesicularis</name>
    <dbReference type="NCBI Taxonomy" id="41276"/>
    <lineage>
        <taxon>Bacteria</taxon>
        <taxon>Pseudomonadati</taxon>
        <taxon>Pseudomonadota</taxon>
        <taxon>Alphaproteobacteria</taxon>
        <taxon>Caulobacterales</taxon>
        <taxon>Caulobacteraceae</taxon>
        <taxon>Brevundimonas</taxon>
    </lineage>
</organism>